<evidence type="ECO:0000313" key="3">
    <source>
        <dbReference type="Proteomes" id="UP001607303"/>
    </source>
</evidence>
<dbReference type="EMBL" id="JAYRBN010000091">
    <property type="protein sequence ID" value="KAL2730194.1"/>
    <property type="molecule type" value="Genomic_DNA"/>
</dbReference>
<proteinExistence type="predicted"/>
<dbReference type="AlphaFoldDB" id="A0ABD2BBR9"/>
<feature type="region of interest" description="Disordered" evidence="1">
    <location>
        <begin position="51"/>
        <end position="78"/>
    </location>
</feature>
<feature type="compositionally biased region" description="Acidic residues" evidence="1">
    <location>
        <begin position="55"/>
        <end position="78"/>
    </location>
</feature>
<dbReference type="Proteomes" id="UP001607303">
    <property type="component" value="Unassembled WGS sequence"/>
</dbReference>
<sequence>MAVNALTFPSLYPVSKENTMKSIEIEGKERRVGRERLCDLFENSILTRALRRPADDDDDDDDEDEDEDEDDDGNEEDEKEDFKLFVVRLILRAKLRFSRVEWMGIVV</sequence>
<accession>A0ABD2BBR9</accession>
<keyword evidence="3" id="KW-1185">Reference proteome</keyword>
<protein>
    <submittedName>
        <fullName evidence="2">Uncharacterized protein</fullName>
    </submittedName>
</protein>
<evidence type="ECO:0000256" key="1">
    <source>
        <dbReference type="SAM" id="MobiDB-lite"/>
    </source>
</evidence>
<organism evidence="2 3">
    <name type="scientific">Vespula maculifrons</name>
    <name type="common">Eastern yellow jacket</name>
    <name type="synonym">Wasp</name>
    <dbReference type="NCBI Taxonomy" id="7453"/>
    <lineage>
        <taxon>Eukaryota</taxon>
        <taxon>Metazoa</taxon>
        <taxon>Ecdysozoa</taxon>
        <taxon>Arthropoda</taxon>
        <taxon>Hexapoda</taxon>
        <taxon>Insecta</taxon>
        <taxon>Pterygota</taxon>
        <taxon>Neoptera</taxon>
        <taxon>Endopterygota</taxon>
        <taxon>Hymenoptera</taxon>
        <taxon>Apocrita</taxon>
        <taxon>Aculeata</taxon>
        <taxon>Vespoidea</taxon>
        <taxon>Vespidae</taxon>
        <taxon>Vespinae</taxon>
        <taxon>Vespula</taxon>
    </lineage>
</organism>
<name>A0ABD2BBR9_VESMC</name>
<reference evidence="2 3" key="1">
    <citation type="journal article" date="2024" name="Ann. Entomol. Soc. Am.">
        <title>Genomic analyses of the southern and eastern yellowjacket wasps (Hymenoptera: Vespidae) reveal evolutionary signatures of social life.</title>
        <authorList>
            <person name="Catto M.A."/>
            <person name="Caine P.B."/>
            <person name="Orr S.E."/>
            <person name="Hunt B.G."/>
            <person name="Goodisman M.A.D."/>
        </authorList>
    </citation>
    <scope>NUCLEOTIDE SEQUENCE [LARGE SCALE GENOMIC DNA]</scope>
    <source>
        <strain evidence="2">232</strain>
        <tissue evidence="2">Head and thorax</tissue>
    </source>
</reference>
<gene>
    <name evidence="2" type="ORF">V1477_016005</name>
</gene>
<evidence type="ECO:0000313" key="2">
    <source>
        <dbReference type="EMBL" id="KAL2730194.1"/>
    </source>
</evidence>
<comment type="caution">
    <text evidence="2">The sequence shown here is derived from an EMBL/GenBank/DDBJ whole genome shotgun (WGS) entry which is preliminary data.</text>
</comment>